<keyword evidence="1" id="KW-0237">DNA synthesis</keyword>
<evidence type="ECO:0000313" key="8">
    <source>
        <dbReference type="EMBL" id="GMI24191.1"/>
    </source>
</evidence>
<dbReference type="InterPro" id="IPR037160">
    <property type="entry name" value="DNA_Pol_thumb_sf"/>
</dbReference>
<dbReference type="SUPFAM" id="SSF81301">
    <property type="entry name" value="Nucleotidyltransferase"/>
    <property type="match status" value="1"/>
</dbReference>
<evidence type="ECO:0000256" key="2">
    <source>
        <dbReference type="ARBA" id="ARBA00022679"/>
    </source>
</evidence>
<evidence type="ECO:0000256" key="4">
    <source>
        <dbReference type="ARBA" id="ARBA00022705"/>
    </source>
</evidence>
<evidence type="ECO:0000256" key="3">
    <source>
        <dbReference type="ARBA" id="ARBA00022695"/>
    </source>
</evidence>
<dbReference type="SMART" id="SM00483">
    <property type="entry name" value="POLXc"/>
    <property type="match status" value="1"/>
</dbReference>
<comment type="subcellular location">
    <subcellularLocation>
        <location evidence="5">Nucleus</location>
    </subcellularLocation>
</comment>
<keyword evidence="2 5" id="KW-0808">Transferase</keyword>
<dbReference type="Gene3D" id="3.30.460.10">
    <property type="entry name" value="Beta Polymerase, domain 2"/>
    <property type="match status" value="1"/>
</dbReference>
<evidence type="ECO:0000256" key="6">
    <source>
        <dbReference type="SAM" id="MobiDB-lite"/>
    </source>
</evidence>
<dbReference type="PRINTS" id="PR00870">
    <property type="entry name" value="DNAPOLXBETA"/>
</dbReference>
<keyword evidence="5" id="KW-0539">Nucleus</keyword>
<feature type="region of interest" description="Disordered" evidence="6">
    <location>
        <begin position="263"/>
        <end position="335"/>
    </location>
</feature>
<dbReference type="Gene3D" id="3.30.210.10">
    <property type="entry name" value="DNA polymerase, thumb domain"/>
    <property type="match status" value="1"/>
</dbReference>
<comment type="caution">
    <text evidence="8">The sequence shown here is derived from an EMBL/GenBank/DDBJ whole genome shotgun (WGS) entry which is preliminary data.</text>
</comment>
<dbReference type="InterPro" id="IPR028207">
    <property type="entry name" value="DNA_pol_B_palm_palm"/>
</dbReference>
<dbReference type="Pfam" id="PF14791">
    <property type="entry name" value="DNA_pol_B_thumb"/>
    <property type="match status" value="1"/>
</dbReference>
<feature type="compositionally biased region" description="Basic and acidic residues" evidence="6">
    <location>
        <begin position="284"/>
        <end position="293"/>
    </location>
</feature>
<dbReference type="EC" id="2.7.7.7" evidence="5"/>
<proteinExistence type="inferred from homology"/>
<keyword evidence="5" id="KW-0227">DNA damage</keyword>
<dbReference type="SUPFAM" id="SSF81585">
    <property type="entry name" value="PsbU/PolX domain-like"/>
    <property type="match status" value="1"/>
</dbReference>
<dbReference type="InterPro" id="IPR002008">
    <property type="entry name" value="DNA_pol_X_beta-like"/>
</dbReference>
<evidence type="ECO:0000313" key="9">
    <source>
        <dbReference type="Proteomes" id="UP001165060"/>
    </source>
</evidence>
<keyword evidence="9" id="KW-1185">Reference proteome</keyword>
<keyword evidence="5" id="KW-0234">DNA repair</keyword>
<comment type="similarity">
    <text evidence="5">Belongs to the DNA polymerase type-X family.</text>
</comment>
<sequence>MQPTVRPPLGGRPPTQRDAKGGNSGYVRSTTREYLNDAYGVDPTPLDLPPLPIPQQIASAPPLLYPNRSTLRNFPPFRATWLTNVNGRTEAKSKPVTTLDLRSLSSLPARLLNDARVLEAAQLHLGSRRPGVSVYAFERCAATQRDHMDRGVRRGEGELATTAEDRAYDATNYRALSEDEATCRRYNHALSVRLRMLVDADALMSKLQEVRGGGVLGNREDANKAMELAKFRREAYMKTAKIVEDYPLPVTFEDVAWPALPDATSQQSTASALPTQQSTEDGEPAAKRIRPGDAETPTSLPSLLGSGMEATPLRATAESTGSPPTPRRGGVSYRPAKIAADGSLARRLKDAIADLFPSHFPRVPGSCGRNRQGPFQAAHRLSPEYQSDAHLLLSAEVRAMLELRKIWGVGPKAAATLASWGIGGVAHLREDKPAHACLNRCQRIGLDNYADINSKIPRAEIAAILAHVQEVTTRLSKGKVECVACGSYRRGAASSGDIDIMLIPKDRAAWEDDRAGLDVYDLVRRELERTDFITDMLTFPNMFGEMEGEAPATEAKGWMGLCRLPKTDPQWSNKKRRLDLKAYRGCQAAFALLYFTGSAVFNRSMRGMCKKAGLTLSDSGLSLTRRDAVTGKKVETRESVQCTSEEDVFDALGVEFVGPEYRDVGCGVGWEATGGVDERGKFWTRTWDDGIREMNEA</sequence>
<evidence type="ECO:0000256" key="1">
    <source>
        <dbReference type="ARBA" id="ARBA00022634"/>
    </source>
</evidence>
<feature type="domain" description="DNA-directed DNA polymerase X" evidence="7">
    <location>
        <begin position="216"/>
        <end position="663"/>
    </location>
</feature>
<name>A0ABQ6MD93_9STRA</name>
<evidence type="ECO:0000259" key="7">
    <source>
        <dbReference type="SMART" id="SM00483"/>
    </source>
</evidence>
<accession>A0ABQ6MD93</accession>
<comment type="catalytic activity">
    <reaction evidence="5">
        <text>DNA(n) + a 2'-deoxyribonucleoside 5'-triphosphate = DNA(n+1) + diphosphate</text>
        <dbReference type="Rhea" id="RHEA:22508"/>
        <dbReference type="Rhea" id="RHEA-COMP:17339"/>
        <dbReference type="Rhea" id="RHEA-COMP:17340"/>
        <dbReference type="ChEBI" id="CHEBI:33019"/>
        <dbReference type="ChEBI" id="CHEBI:61560"/>
        <dbReference type="ChEBI" id="CHEBI:173112"/>
        <dbReference type="EC" id="2.7.7.7"/>
    </reaction>
</comment>
<dbReference type="Pfam" id="PF10391">
    <property type="entry name" value="DNA_pol_lambd_f"/>
    <property type="match status" value="1"/>
</dbReference>
<comment type="function">
    <text evidence="5">DNA polymerase that functions in several pathways of DNA repair. Involved in base excision repair (BER) responsible for repair of lesions that give rise to abasic (AP) sites in DNA. Also contributes to DNA double-strand break repair by non-homologous end joining and homologous recombination. Has both template-dependent and template-independent (terminal transferase) DNA polymerase activities. Has also a 5'-deoxyribose-5-phosphate lyase (dRP lyase) activity.</text>
</comment>
<keyword evidence="5" id="KW-0239">DNA-directed DNA polymerase</keyword>
<feature type="region of interest" description="Disordered" evidence="6">
    <location>
        <begin position="1"/>
        <end position="27"/>
    </location>
</feature>
<dbReference type="PANTHER" id="PTHR11276:SF28">
    <property type="entry name" value="DNA POLYMERASE LAMBDA"/>
    <property type="match status" value="1"/>
</dbReference>
<protein>
    <recommendedName>
        <fullName evidence="5">DNA polymerase</fullName>
        <ecNumber evidence="5">2.7.7.7</ecNumber>
    </recommendedName>
</protein>
<keyword evidence="4" id="KW-0235">DNA replication</keyword>
<dbReference type="Pfam" id="PF14792">
    <property type="entry name" value="DNA_pol_B_palm"/>
    <property type="match status" value="1"/>
</dbReference>
<dbReference type="InterPro" id="IPR018944">
    <property type="entry name" value="DNA_pol_lambd_fingers_domain"/>
</dbReference>
<organism evidence="8 9">
    <name type="scientific">Tetraparma gracilis</name>
    <dbReference type="NCBI Taxonomy" id="2962635"/>
    <lineage>
        <taxon>Eukaryota</taxon>
        <taxon>Sar</taxon>
        <taxon>Stramenopiles</taxon>
        <taxon>Ochrophyta</taxon>
        <taxon>Bolidophyceae</taxon>
        <taxon>Parmales</taxon>
        <taxon>Triparmaceae</taxon>
        <taxon>Tetraparma</taxon>
    </lineage>
</organism>
<dbReference type="Proteomes" id="UP001165060">
    <property type="component" value="Unassembled WGS sequence"/>
</dbReference>
<dbReference type="Gene3D" id="1.10.150.20">
    <property type="entry name" value="5' to 3' exonuclease, C-terminal subdomain"/>
    <property type="match status" value="1"/>
</dbReference>
<dbReference type="PANTHER" id="PTHR11276">
    <property type="entry name" value="DNA POLYMERASE TYPE-X FAMILY MEMBER"/>
    <property type="match status" value="1"/>
</dbReference>
<dbReference type="InterPro" id="IPR002054">
    <property type="entry name" value="DNA-dir_DNA_pol_X"/>
</dbReference>
<keyword evidence="3 5" id="KW-0548">Nucleotidyltransferase</keyword>
<dbReference type="InterPro" id="IPR043519">
    <property type="entry name" value="NT_sf"/>
</dbReference>
<dbReference type="EMBL" id="BRYB01000155">
    <property type="protein sequence ID" value="GMI24191.1"/>
    <property type="molecule type" value="Genomic_DNA"/>
</dbReference>
<dbReference type="PRINTS" id="PR00869">
    <property type="entry name" value="DNAPOLX"/>
</dbReference>
<gene>
    <name evidence="8" type="ORF">TeGR_g1953</name>
</gene>
<evidence type="ECO:0000256" key="5">
    <source>
        <dbReference type="RuleBase" id="RU366014"/>
    </source>
</evidence>
<feature type="compositionally biased region" description="Polar residues" evidence="6">
    <location>
        <begin position="263"/>
        <end position="279"/>
    </location>
</feature>
<dbReference type="InterPro" id="IPR022312">
    <property type="entry name" value="DNA_pol_X"/>
</dbReference>
<dbReference type="InterPro" id="IPR029398">
    <property type="entry name" value="PolB_thumb"/>
</dbReference>
<reference evidence="8 9" key="1">
    <citation type="journal article" date="2023" name="Commun. Biol.">
        <title>Genome analysis of Parmales, the sister group of diatoms, reveals the evolutionary specialization of diatoms from phago-mixotrophs to photoautotrophs.</title>
        <authorList>
            <person name="Ban H."/>
            <person name="Sato S."/>
            <person name="Yoshikawa S."/>
            <person name="Yamada K."/>
            <person name="Nakamura Y."/>
            <person name="Ichinomiya M."/>
            <person name="Sato N."/>
            <person name="Blanc-Mathieu R."/>
            <person name="Endo H."/>
            <person name="Kuwata A."/>
            <person name="Ogata H."/>
        </authorList>
    </citation>
    <scope>NUCLEOTIDE SEQUENCE [LARGE SCALE GENOMIC DNA]</scope>
</reference>